<feature type="domain" description="DUF4802" evidence="2">
    <location>
        <begin position="240"/>
        <end position="300"/>
    </location>
</feature>
<evidence type="ECO:0000256" key="1">
    <source>
        <dbReference type="SAM" id="MobiDB-lite"/>
    </source>
</evidence>
<dbReference type="OrthoDB" id="7654878at2759"/>
<protein>
    <recommendedName>
        <fullName evidence="2">DUF4802 domain-containing protein</fullName>
    </recommendedName>
</protein>
<keyword evidence="4" id="KW-1185">Reference proteome</keyword>
<dbReference type="Pfam" id="PF16060">
    <property type="entry name" value="DUF4802"/>
    <property type="match status" value="1"/>
</dbReference>
<reference evidence="3 4" key="1">
    <citation type="submission" date="2014-07" db="EMBL/GenBank/DDBJ databases">
        <title>Genomic and transcriptomic analysis on Apis cerana provide comprehensive insights into honey bee biology.</title>
        <authorList>
            <person name="Diao Q."/>
            <person name="Sun L."/>
            <person name="Zheng H."/>
            <person name="Zheng H."/>
            <person name="Xu S."/>
            <person name="Wang S."/>
            <person name="Zeng Z."/>
            <person name="Hu F."/>
            <person name="Su S."/>
            <person name="Wu J."/>
        </authorList>
    </citation>
    <scope>NUCLEOTIDE SEQUENCE [LARGE SCALE GENOMIC DNA]</scope>
    <source>
        <tissue evidence="3">Pupae without intestine</tissue>
    </source>
</reference>
<dbReference type="Proteomes" id="UP000242457">
    <property type="component" value="Unassembled WGS sequence"/>
</dbReference>
<dbReference type="EMBL" id="KZ288250">
    <property type="protein sequence ID" value="PBC31094.1"/>
    <property type="molecule type" value="Genomic_DNA"/>
</dbReference>
<feature type="compositionally biased region" description="Acidic residues" evidence="1">
    <location>
        <begin position="130"/>
        <end position="146"/>
    </location>
</feature>
<proteinExistence type="predicted"/>
<evidence type="ECO:0000313" key="4">
    <source>
        <dbReference type="Proteomes" id="UP000242457"/>
    </source>
</evidence>
<evidence type="ECO:0000259" key="2">
    <source>
        <dbReference type="Pfam" id="PF16060"/>
    </source>
</evidence>
<gene>
    <name evidence="3" type="ORF">APICC_07839</name>
</gene>
<sequence>MELVRTLRLCEENLLDTRPKDVQSLLEKEKRRNYRKPSDIRSQMRSGRKYEKRIRKEEYCCQCTWVEAERRVDRMEEQEWRRCEVQYVVIVFLQSRSSDKEEREKDKEKELEGKMEREKRHGKGTGRDSETEEEEEEEENPEDEEENARGQNVQLPMSQLQLSRGETQSNINSPILGSNSVMVRNEQAIPSSPPPSYEHVIEQTRLEHAAEVQRYEGGNNPGNDASGEDNRTKAPKILHKSSKELYRAVAKQWGITCKMSDHCRCLDCQSCYFDCEYDKNENQKTDGGLGAGTPMFISEIIGDYQCLLAQRNGNTVSRGNANNLSHELHNFHYSANSGSFPLSNT</sequence>
<organism evidence="3 4">
    <name type="scientific">Apis cerana cerana</name>
    <name type="common">Oriental honeybee</name>
    <dbReference type="NCBI Taxonomy" id="94128"/>
    <lineage>
        <taxon>Eukaryota</taxon>
        <taxon>Metazoa</taxon>
        <taxon>Ecdysozoa</taxon>
        <taxon>Arthropoda</taxon>
        <taxon>Hexapoda</taxon>
        <taxon>Insecta</taxon>
        <taxon>Pterygota</taxon>
        <taxon>Neoptera</taxon>
        <taxon>Endopterygota</taxon>
        <taxon>Hymenoptera</taxon>
        <taxon>Apocrita</taxon>
        <taxon>Aculeata</taxon>
        <taxon>Apoidea</taxon>
        <taxon>Anthophila</taxon>
        <taxon>Apidae</taxon>
        <taxon>Apis</taxon>
    </lineage>
</organism>
<evidence type="ECO:0000313" key="3">
    <source>
        <dbReference type="EMBL" id="PBC31094.1"/>
    </source>
</evidence>
<dbReference type="AlphaFoldDB" id="A0A2A3EHZ4"/>
<dbReference type="InterPro" id="IPR032061">
    <property type="entry name" value="DUF4802"/>
</dbReference>
<name>A0A2A3EHZ4_APICC</name>
<feature type="region of interest" description="Disordered" evidence="1">
    <location>
        <begin position="98"/>
        <end position="151"/>
    </location>
</feature>
<feature type="compositionally biased region" description="Basic and acidic residues" evidence="1">
    <location>
        <begin position="98"/>
        <end position="129"/>
    </location>
</feature>
<accession>A0A2A3EHZ4</accession>